<sequence length="113" mass="12966">MNELNILSLFQSVAQQFISKLSESENGCHLFERRDRILLRTVKCKECALTLVWGGILCVIFALGYLLFRRIIKEVEKMNRKRTILVFHTVDNLLYKPAPSGYTAPLLGVDLSH</sequence>
<feature type="transmembrane region" description="Helical" evidence="1">
    <location>
        <begin position="48"/>
        <end position="68"/>
    </location>
</feature>
<comment type="caution">
    <text evidence="2">The sequence shown here is derived from an EMBL/GenBank/DDBJ whole genome shotgun (WGS) entry which is preliminary data.</text>
</comment>
<proteinExistence type="predicted"/>
<name>A0A0V1MP04_9BILA</name>
<dbReference type="OrthoDB" id="5920087at2759"/>
<evidence type="ECO:0000256" key="1">
    <source>
        <dbReference type="SAM" id="Phobius"/>
    </source>
</evidence>
<organism evidence="2 3">
    <name type="scientific">Trichinella papuae</name>
    <dbReference type="NCBI Taxonomy" id="268474"/>
    <lineage>
        <taxon>Eukaryota</taxon>
        <taxon>Metazoa</taxon>
        <taxon>Ecdysozoa</taxon>
        <taxon>Nematoda</taxon>
        <taxon>Enoplea</taxon>
        <taxon>Dorylaimia</taxon>
        <taxon>Trichinellida</taxon>
        <taxon>Trichinellidae</taxon>
        <taxon>Trichinella</taxon>
    </lineage>
</organism>
<gene>
    <name evidence="2" type="ORF">T10_2471</name>
</gene>
<dbReference type="AlphaFoldDB" id="A0A0V1MP04"/>
<accession>A0A0V1MP04</accession>
<evidence type="ECO:0000313" key="3">
    <source>
        <dbReference type="Proteomes" id="UP000054843"/>
    </source>
</evidence>
<keyword evidence="1" id="KW-0472">Membrane</keyword>
<dbReference type="Proteomes" id="UP000054843">
    <property type="component" value="Unassembled WGS sequence"/>
</dbReference>
<protein>
    <submittedName>
        <fullName evidence="2">Uncharacterized protein</fullName>
    </submittedName>
</protein>
<reference evidence="2 3" key="1">
    <citation type="submission" date="2015-01" db="EMBL/GenBank/DDBJ databases">
        <title>Evolution of Trichinella species and genotypes.</title>
        <authorList>
            <person name="Korhonen P.K."/>
            <person name="Edoardo P."/>
            <person name="Giuseppe L.R."/>
            <person name="Gasser R.B."/>
        </authorList>
    </citation>
    <scope>NUCLEOTIDE SEQUENCE [LARGE SCALE GENOMIC DNA]</scope>
    <source>
        <strain evidence="2">ISS1980</strain>
    </source>
</reference>
<keyword evidence="1" id="KW-1133">Transmembrane helix</keyword>
<evidence type="ECO:0000313" key="2">
    <source>
        <dbReference type="EMBL" id="KRZ73324.1"/>
    </source>
</evidence>
<dbReference type="EMBL" id="JYDO01000065">
    <property type="protein sequence ID" value="KRZ73324.1"/>
    <property type="molecule type" value="Genomic_DNA"/>
</dbReference>
<keyword evidence="3" id="KW-1185">Reference proteome</keyword>
<keyword evidence="1" id="KW-0812">Transmembrane</keyword>